<dbReference type="Gene3D" id="2.40.50.140">
    <property type="entry name" value="Nucleic acid-binding proteins"/>
    <property type="match status" value="3"/>
</dbReference>
<comment type="caution">
    <text evidence="6">The sequence shown here is derived from an EMBL/GenBank/DDBJ whole genome shotgun (WGS) entry which is preliminary data.</text>
</comment>
<keyword evidence="4" id="KW-0732">Signal</keyword>
<dbReference type="InterPro" id="IPR050437">
    <property type="entry name" value="Ribos_protein_bS1-like"/>
</dbReference>
<feature type="domain" description="S1 motif" evidence="5">
    <location>
        <begin position="132"/>
        <end position="200"/>
    </location>
</feature>
<feature type="domain" description="S1 motif" evidence="5">
    <location>
        <begin position="42"/>
        <end position="110"/>
    </location>
</feature>
<dbReference type="InterPro" id="IPR012340">
    <property type="entry name" value="NA-bd_OB-fold"/>
</dbReference>
<evidence type="ECO:0000313" key="7">
    <source>
        <dbReference type="Proteomes" id="UP001642464"/>
    </source>
</evidence>
<dbReference type="GO" id="GO:0005840">
    <property type="term" value="C:ribosome"/>
    <property type="evidence" value="ECO:0007669"/>
    <property type="project" value="UniProtKB-KW"/>
</dbReference>
<evidence type="ECO:0000256" key="4">
    <source>
        <dbReference type="SAM" id="SignalP"/>
    </source>
</evidence>
<gene>
    <name evidence="6" type="ORF">SCF082_LOCUS13952</name>
</gene>
<comment type="similarity">
    <text evidence="1">Belongs to the bacterial ribosomal protein bS1 family.</text>
</comment>
<dbReference type="Proteomes" id="UP001642464">
    <property type="component" value="Unassembled WGS sequence"/>
</dbReference>
<sequence length="557" mass="61558">MTRRFRGAGCAGWLLLVLPLLLISQEWCFTSPRRQMSQLHVGEKVSGVVSHVAGGLALVDVGVEKEGVLPFSKLAPGSGEVSLGDLVEVWVSKVENEENLRRSSLVLTADATKIFNPFDRATWKELQDLEPGSWLRGFVVAQKAFGLLVSVQAPSSERGARAVGLVHETEVDGEHAIGSEVKVRILNIDLEEQRLVLSMRQERFSSLARALLPFQRAPDDEDATVRGRVVGRGKFGVFMEVAPADGTRPVVGLLPKASLPRPERLEQLTKGQELEGVVVRTSANLTVVDVGLQQFGTLLPKHMTERPVHVGDRVRVWVREVRTARARSLYLVMDPNKVFSLKSLGPTAKLKDFTEQRWHRAVVLRLSPFGAFVAVEADGQLGWAEGMVKSSQMVGRLELGQELKVRILDVDLQKQRMTLSMRSEATASPWARLALLSRLPEKFFDARVIAVEEKGCEVEVRHPQIGTVMGWLPESEIKGPKALELAQEIEVAIVELVPEKLQLKVSMPLMPRGISEKDFTALLADELGDEALELLREGDELDLHARVSPRGLELSLA</sequence>
<keyword evidence="3" id="KW-0687">Ribonucleoprotein</keyword>
<dbReference type="SUPFAM" id="SSF50249">
    <property type="entry name" value="Nucleic acid-binding proteins"/>
    <property type="match status" value="4"/>
</dbReference>
<keyword evidence="2 6" id="KW-0689">Ribosomal protein</keyword>
<feature type="domain" description="S1 motif" evidence="5">
    <location>
        <begin position="222"/>
        <end position="293"/>
    </location>
</feature>
<protein>
    <submittedName>
        <fullName evidence="6">30S ribosomal protein S1</fullName>
    </submittedName>
</protein>
<name>A0ABP0JUK2_9DINO</name>
<evidence type="ECO:0000256" key="2">
    <source>
        <dbReference type="ARBA" id="ARBA00022980"/>
    </source>
</evidence>
<keyword evidence="7" id="KW-1185">Reference proteome</keyword>
<organism evidence="6 7">
    <name type="scientific">Durusdinium trenchii</name>
    <dbReference type="NCBI Taxonomy" id="1381693"/>
    <lineage>
        <taxon>Eukaryota</taxon>
        <taxon>Sar</taxon>
        <taxon>Alveolata</taxon>
        <taxon>Dinophyceae</taxon>
        <taxon>Suessiales</taxon>
        <taxon>Symbiodiniaceae</taxon>
        <taxon>Durusdinium</taxon>
    </lineage>
</organism>
<evidence type="ECO:0000313" key="6">
    <source>
        <dbReference type="EMBL" id="CAK9018149.1"/>
    </source>
</evidence>
<dbReference type="PANTHER" id="PTHR10724:SF7">
    <property type="entry name" value="SMALL RIBOSOMAL SUBUNIT PROTEIN BS1C"/>
    <property type="match status" value="1"/>
</dbReference>
<dbReference type="InterPro" id="IPR003029">
    <property type="entry name" value="S1_domain"/>
</dbReference>
<evidence type="ECO:0000256" key="1">
    <source>
        <dbReference type="ARBA" id="ARBA00006767"/>
    </source>
</evidence>
<reference evidence="6 7" key="1">
    <citation type="submission" date="2024-02" db="EMBL/GenBank/DDBJ databases">
        <authorList>
            <person name="Chen Y."/>
            <person name="Shah S."/>
            <person name="Dougan E. K."/>
            <person name="Thang M."/>
            <person name="Chan C."/>
        </authorList>
    </citation>
    <scope>NUCLEOTIDE SEQUENCE [LARGE SCALE GENOMIC DNA]</scope>
</reference>
<dbReference type="PROSITE" id="PS50126">
    <property type="entry name" value="S1"/>
    <property type="match status" value="4"/>
</dbReference>
<feature type="signal peptide" evidence="4">
    <location>
        <begin position="1"/>
        <end position="28"/>
    </location>
</feature>
<dbReference type="PANTHER" id="PTHR10724">
    <property type="entry name" value="30S RIBOSOMAL PROTEIN S1"/>
    <property type="match status" value="1"/>
</dbReference>
<evidence type="ECO:0000256" key="3">
    <source>
        <dbReference type="ARBA" id="ARBA00023274"/>
    </source>
</evidence>
<accession>A0ABP0JUK2</accession>
<dbReference type="EMBL" id="CAXAMM010008680">
    <property type="protein sequence ID" value="CAK9018149.1"/>
    <property type="molecule type" value="Genomic_DNA"/>
</dbReference>
<feature type="chain" id="PRO_5046687863" evidence="4">
    <location>
        <begin position="29"/>
        <end position="557"/>
    </location>
</feature>
<proteinExistence type="inferred from homology"/>
<feature type="domain" description="S1 motif" evidence="5">
    <location>
        <begin position="356"/>
        <end position="422"/>
    </location>
</feature>
<evidence type="ECO:0000259" key="5">
    <source>
        <dbReference type="PROSITE" id="PS50126"/>
    </source>
</evidence>
<dbReference type="SMART" id="SM00316">
    <property type="entry name" value="S1"/>
    <property type="match status" value="5"/>
</dbReference>